<dbReference type="Proteomes" id="UP000001317">
    <property type="component" value="Chromosome"/>
</dbReference>
<dbReference type="HOGENOM" id="CLU_3122603_0_0_6"/>
<evidence type="ECO:0000313" key="1">
    <source>
        <dbReference type="EMBL" id="ABZ75782.1"/>
    </source>
</evidence>
<dbReference type="InterPro" id="IPR036271">
    <property type="entry name" value="Tet_transcr_reg_TetR-rel_C_sf"/>
</dbReference>
<dbReference type="EMBL" id="CP000931">
    <property type="protein sequence ID" value="ABZ75782.1"/>
    <property type="molecule type" value="Genomic_DNA"/>
</dbReference>
<proteinExistence type="predicted"/>
<gene>
    <name evidence="1" type="ordered locus">Shal_1213</name>
</gene>
<name>B0TJZ5_SHEHH</name>
<dbReference type="RefSeq" id="WP_012276324.1">
    <property type="nucleotide sequence ID" value="NC_010334.1"/>
</dbReference>
<sequence length="50" mass="5665">MESEFEKLIIKAQDLGEVGKEKDAKQLARQIQISGLRTYARVYDGNVPLD</sequence>
<accession>B0TJZ5</accession>
<dbReference type="KEGG" id="shl:Shal_1213"/>
<dbReference type="AlphaFoldDB" id="B0TJZ5"/>
<keyword evidence="2" id="KW-1185">Reference proteome</keyword>
<protein>
    <submittedName>
        <fullName evidence="1">Transcriptional regulator, TetR family</fullName>
    </submittedName>
</protein>
<evidence type="ECO:0000313" key="2">
    <source>
        <dbReference type="Proteomes" id="UP000001317"/>
    </source>
</evidence>
<organism evidence="1 2">
    <name type="scientific">Shewanella halifaxensis (strain HAW-EB4)</name>
    <dbReference type="NCBI Taxonomy" id="458817"/>
    <lineage>
        <taxon>Bacteria</taxon>
        <taxon>Pseudomonadati</taxon>
        <taxon>Pseudomonadota</taxon>
        <taxon>Gammaproteobacteria</taxon>
        <taxon>Alteromonadales</taxon>
        <taxon>Shewanellaceae</taxon>
        <taxon>Shewanella</taxon>
    </lineage>
</organism>
<reference evidence="1" key="1">
    <citation type="submission" date="2008-01" db="EMBL/GenBank/DDBJ databases">
        <title>Complete sequence of Shewanella halifaxensis HAW-EB4.</title>
        <authorList>
            <consortium name="US DOE Joint Genome Institute"/>
            <person name="Copeland A."/>
            <person name="Lucas S."/>
            <person name="Lapidus A."/>
            <person name="Glavina del Rio T."/>
            <person name="Dalin E."/>
            <person name="Tice H."/>
            <person name="Bruce D."/>
            <person name="Goodwin L."/>
            <person name="Pitluck S."/>
            <person name="Sims D."/>
            <person name="Brettin T."/>
            <person name="Detter J.C."/>
            <person name="Han C."/>
            <person name="Kuske C.R."/>
            <person name="Schmutz J."/>
            <person name="Larimer F."/>
            <person name="Land M."/>
            <person name="Hauser L."/>
            <person name="Kyrpides N."/>
            <person name="Kim E."/>
            <person name="Zhao J.-S."/>
            <person name="Richardson P."/>
        </authorList>
    </citation>
    <scope>NUCLEOTIDE SEQUENCE [LARGE SCALE GENOMIC DNA]</scope>
    <source>
        <strain evidence="1">HAW-EB4</strain>
    </source>
</reference>
<dbReference type="SUPFAM" id="SSF48498">
    <property type="entry name" value="Tetracyclin repressor-like, C-terminal domain"/>
    <property type="match status" value="1"/>
</dbReference>